<evidence type="ECO:0000256" key="2">
    <source>
        <dbReference type="SAM" id="Phobius"/>
    </source>
</evidence>
<dbReference type="Proteomes" id="UP000518266">
    <property type="component" value="Unassembled WGS sequence"/>
</dbReference>
<feature type="transmembrane region" description="Helical" evidence="2">
    <location>
        <begin position="232"/>
        <end position="252"/>
    </location>
</feature>
<gene>
    <name evidence="3" type="ORF">F7725_004983</name>
</gene>
<name>A0A7J5XLU5_DISMA</name>
<keyword evidence="4" id="KW-1185">Reference proteome</keyword>
<accession>A0A7J5XLU5</accession>
<reference evidence="3 4" key="1">
    <citation type="submission" date="2020-03" db="EMBL/GenBank/DDBJ databases">
        <title>Dissostichus mawsoni Genome sequencing and assembly.</title>
        <authorList>
            <person name="Park H."/>
        </authorList>
    </citation>
    <scope>NUCLEOTIDE SEQUENCE [LARGE SCALE GENOMIC DNA]</scope>
    <source>
        <strain evidence="3">DM0001</strain>
        <tissue evidence="3">Muscle</tissue>
    </source>
</reference>
<keyword evidence="2" id="KW-0812">Transmembrane</keyword>
<proteinExistence type="predicted"/>
<keyword evidence="2" id="KW-0472">Membrane</keyword>
<evidence type="ECO:0000256" key="1">
    <source>
        <dbReference type="SAM" id="MobiDB-lite"/>
    </source>
</evidence>
<feature type="region of interest" description="Disordered" evidence="1">
    <location>
        <begin position="331"/>
        <end position="352"/>
    </location>
</feature>
<evidence type="ECO:0000313" key="4">
    <source>
        <dbReference type="Proteomes" id="UP000518266"/>
    </source>
</evidence>
<feature type="transmembrane region" description="Helical" evidence="2">
    <location>
        <begin position="6"/>
        <end position="24"/>
    </location>
</feature>
<evidence type="ECO:0000313" key="3">
    <source>
        <dbReference type="EMBL" id="KAF3837519.1"/>
    </source>
</evidence>
<protein>
    <submittedName>
        <fullName evidence="3">Uncharacterized protein</fullName>
    </submittedName>
</protein>
<dbReference type="EMBL" id="JAAKFY010000023">
    <property type="protein sequence ID" value="KAF3837519.1"/>
    <property type="molecule type" value="Genomic_DNA"/>
</dbReference>
<dbReference type="AlphaFoldDB" id="A0A7J5XLU5"/>
<comment type="caution">
    <text evidence="3">The sequence shown here is derived from an EMBL/GenBank/DDBJ whole genome shotgun (WGS) entry which is preliminary data.</text>
</comment>
<sequence length="364" mass="41367">MLTHFSVSGLIMLTNFSVLGLIMLTHFMHFTTRYADSFQGLRTHYADSFQGLKTHYADSFQGLRTYYDDSFQGLRTHYADSFQGLRTYYADSFQGLRTHYADSFQGLRTHYADSFQAFLQPGRSVDSWVREAFTDLLDVFFAGNSDTINCERRRRCEAETAAGGGPSPVGRQLHFDGQVLSDPLVLLPLVLEVSLRLLQFGKSFRVSGSEVQLLQIHTWTGNRKCVYPHLPASYCLALIMVSSMVLFTSVFMSETHVQRWCFDAEISEGVPQCLLGNGELSELIGQRLGELGHVIVALPVVLQKLQPRLQIQIHGPRTTTQQHQFLEQELRGQRSEIKAPWQPEDRLGNREISRRPIGSQIKRL</sequence>
<organism evidence="3 4">
    <name type="scientific">Dissostichus mawsoni</name>
    <name type="common">Antarctic cod</name>
    <dbReference type="NCBI Taxonomy" id="36200"/>
    <lineage>
        <taxon>Eukaryota</taxon>
        <taxon>Metazoa</taxon>
        <taxon>Chordata</taxon>
        <taxon>Craniata</taxon>
        <taxon>Vertebrata</taxon>
        <taxon>Euteleostomi</taxon>
        <taxon>Actinopterygii</taxon>
        <taxon>Neopterygii</taxon>
        <taxon>Teleostei</taxon>
        <taxon>Neoteleostei</taxon>
        <taxon>Acanthomorphata</taxon>
        <taxon>Eupercaria</taxon>
        <taxon>Perciformes</taxon>
        <taxon>Notothenioidei</taxon>
        <taxon>Nototheniidae</taxon>
        <taxon>Dissostichus</taxon>
    </lineage>
</organism>
<keyword evidence="2" id="KW-1133">Transmembrane helix</keyword>